<dbReference type="Proteomes" id="UP000594262">
    <property type="component" value="Unplaced"/>
</dbReference>
<proteinExistence type="inferred from homology"/>
<evidence type="ECO:0000256" key="1">
    <source>
        <dbReference type="ARBA" id="ARBA00004323"/>
    </source>
</evidence>
<evidence type="ECO:0000256" key="2">
    <source>
        <dbReference type="ARBA" id="ARBA00008124"/>
    </source>
</evidence>
<evidence type="ECO:0000256" key="9">
    <source>
        <dbReference type="ARBA" id="ARBA00023180"/>
    </source>
</evidence>
<feature type="compositionally biased region" description="Polar residues" evidence="10">
    <location>
        <begin position="202"/>
        <end position="211"/>
    </location>
</feature>
<keyword evidence="9" id="KW-0325">Glycoprotein</keyword>
<evidence type="ECO:0000256" key="6">
    <source>
        <dbReference type="ARBA" id="ARBA00022989"/>
    </source>
</evidence>
<dbReference type="EnsemblMetazoa" id="CLYHEMT000913.1">
    <property type="protein sequence ID" value="CLYHEMP000913.1"/>
    <property type="gene ID" value="CLYHEMG000913"/>
</dbReference>
<evidence type="ECO:0000256" key="4">
    <source>
        <dbReference type="ARBA" id="ARBA00022692"/>
    </source>
</evidence>
<protein>
    <submittedName>
        <fullName evidence="11">Uncharacterized protein</fullName>
    </submittedName>
</protein>
<dbReference type="GO" id="GO:0001733">
    <property type="term" value="F:galactosylceramide sulfotransferase activity"/>
    <property type="evidence" value="ECO:0007669"/>
    <property type="project" value="InterPro"/>
</dbReference>
<feature type="compositionally biased region" description="Polar residues" evidence="10">
    <location>
        <begin position="331"/>
        <end position="340"/>
    </location>
</feature>
<evidence type="ECO:0000256" key="7">
    <source>
        <dbReference type="ARBA" id="ARBA00023034"/>
    </source>
</evidence>
<feature type="region of interest" description="Disordered" evidence="10">
    <location>
        <begin position="289"/>
        <end position="308"/>
    </location>
</feature>
<dbReference type="InterPro" id="IPR009729">
    <property type="entry name" value="Gal-3-0_sulfotransfrase"/>
</dbReference>
<keyword evidence="5" id="KW-0735">Signal-anchor</keyword>
<evidence type="ECO:0000256" key="8">
    <source>
        <dbReference type="ARBA" id="ARBA00023136"/>
    </source>
</evidence>
<feature type="region of interest" description="Disordered" evidence="10">
    <location>
        <begin position="315"/>
        <end position="443"/>
    </location>
</feature>
<dbReference type="Gene3D" id="3.40.50.300">
    <property type="entry name" value="P-loop containing nucleotide triphosphate hydrolases"/>
    <property type="match status" value="1"/>
</dbReference>
<feature type="region of interest" description="Disordered" evidence="10">
    <location>
        <begin position="144"/>
        <end position="278"/>
    </location>
</feature>
<comment type="subcellular location">
    <subcellularLocation>
        <location evidence="1">Golgi apparatus membrane</location>
        <topology evidence="1">Single-pass type II membrane protein</topology>
    </subcellularLocation>
</comment>
<name>A0A7M5UZN4_9CNID</name>
<feature type="region of interest" description="Disordered" evidence="10">
    <location>
        <begin position="779"/>
        <end position="805"/>
    </location>
</feature>
<feature type="compositionally biased region" description="Basic residues" evidence="10">
    <location>
        <begin position="789"/>
        <end position="805"/>
    </location>
</feature>
<dbReference type="GO" id="GO:0000139">
    <property type="term" value="C:Golgi membrane"/>
    <property type="evidence" value="ECO:0007669"/>
    <property type="project" value="UniProtKB-SubCell"/>
</dbReference>
<feature type="compositionally biased region" description="Polar residues" evidence="10">
    <location>
        <begin position="162"/>
        <end position="171"/>
    </location>
</feature>
<evidence type="ECO:0000313" key="12">
    <source>
        <dbReference type="Proteomes" id="UP000594262"/>
    </source>
</evidence>
<dbReference type="InterPro" id="IPR027417">
    <property type="entry name" value="P-loop_NTPase"/>
</dbReference>
<evidence type="ECO:0000256" key="3">
    <source>
        <dbReference type="ARBA" id="ARBA00022679"/>
    </source>
</evidence>
<keyword evidence="3" id="KW-0808">Transferase</keyword>
<organism evidence="11 12">
    <name type="scientific">Clytia hemisphaerica</name>
    <dbReference type="NCBI Taxonomy" id="252671"/>
    <lineage>
        <taxon>Eukaryota</taxon>
        <taxon>Metazoa</taxon>
        <taxon>Cnidaria</taxon>
        <taxon>Hydrozoa</taxon>
        <taxon>Hydroidolina</taxon>
        <taxon>Leptothecata</taxon>
        <taxon>Obeliida</taxon>
        <taxon>Clytiidae</taxon>
        <taxon>Clytia</taxon>
    </lineage>
</organism>
<dbReference type="PANTHER" id="PTHR14647:SF87">
    <property type="entry name" value="PUTATIVE-RELATED"/>
    <property type="match status" value="1"/>
</dbReference>
<feature type="compositionally biased region" description="Polar residues" evidence="10">
    <location>
        <begin position="430"/>
        <end position="442"/>
    </location>
</feature>
<keyword evidence="6" id="KW-1133">Transmembrane helix</keyword>
<reference evidence="11" key="1">
    <citation type="submission" date="2021-01" db="UniProtKB">
        <authorList>
            <consortium name="EnsemblMetazoa"/>
        </authorList>
    </citation>
    <scope>IDENTIFICATION</scope>
</reference>
<dbReference type="AlphaFoldDB" id="A0A7M5UZN4"/>
<sequence length="805" mass="94178">MFNVRLRKLRSALCTLGLVFAIVLLFLTTQMKSNGNLSYFYTSTVYHNSRHIHRDSFNVINENGKKRNRLFPEDSKTENHDRDVVVLGLKKLKNNPTTTESYTEDKNEFEFGFERPSIRDHEFNFGVKPLHSEKQPTKVVGERQSGLEDGWPTIEPQITKHLPSTNKQSSEVADIKGLQKPTNKNALEPDNETTDPADVRNENQGVSTTDNLEIHDATEKRRKPRHEVETTTNIHVETTEDRSRNMNNETEDNEFEESENAKSETKTEEGTDSRNTVKNTLDMDKELEKHLGSNEVVGNLDKGSLKDVDENTDSIRHFIPDNNDGEIQKKAQFNSDPPKSTQHRSIKTRKTPTDSTPERSPGDNIEEESLGAKMTKDGNNEDESNKSFLVTKLHETKRKLSKAPQNSYLSPTFYPSTTQESDSPKDETSENLNTDTLETPDQNCKPAESVVFLKTHKTGSSTILNIFQRYVDRKQLSMVLPRLPETNHRLGWPYSFSSGWVFEHKKNQRYNMLANHARYNRKKMLSVMKEPQKTKFVTILRDPLRQLESSAVYFHFERMFKIPKENLVDHFLEKVEEDRNMIWNMTRKPRGNMYLVKNPNAFDLGFPTWLEDEEKVDAILDTVEKDYNLVMISDYMIESLVLLKDELCWNLEDIVYFTLNKRPKKYRQKIQDDSIRRNKVRRWNNIDYKLFEHFNQTFWERVRKGGERFQKDVERLKLLNKELEEKCIDRGTYFDKSQPWFPILGYKIRDEAKGTDYYNLCQQMIKPEIEFNNFLRQKQSEHGWTPPPKKARKPKPPPKKVVIKS</sequence>
<feature type="compositionally biased region" description="Basic residues" evidence="10">
    <location>
        <begin position="341"/>
        <end position="350"/>
    </location>
</feature>
<evidence type="ECO:0000313" key="11">
    <source>
        <dbReference type="EnsemblMetazoa" id="CLYHEMP000913.1"/>
    </source>
</evidence>
<feature type="compositionally biased region" description="Basic and acidic residues" evidence="10">
    <location>
        <begin position="259"/>
        <end position="272"/>
    </location>
</feature>
<evidence type="ECO:0000256" key="5">
    <source>
        <dbReference type="ARBA" id="ARBA00022968"/>
    </source>
</evidence>
<dbReference type="GeneID" id="136809450"/>
<dbReference type="SUPFAM" id="SSF52540">
    <property type="entry name" value="P-loop containing nucleoside triphosphate hydrolases"/>
    <property type="match status" value="1"/>
</dbReference>
<keyword evidence="8" id="KW-0472">Membrane</keyword>
<feature type="compositionally biased region" description="Polar residues" evidence="10">
    <location>
        <begin position="403"/>
        <end position="421"/>
    </location>
</feature>
<accession>A0A7M5UZN4</accession>
<feature type="compositionally biased region" description="Basic and acidic residues" evidence="10">
    <location>
        <begin position="374"/>
        <end position="385"/>
    </location>
</feature>
<comment type="similarity">
    <text evidence="2">Belongs to the galactose-3-O-sulfotransferase family.</text>
</comment>
<dbReference type="PANTHER" id="PTHR14647">
    <property type="entry name" value="GALACTOSE-3-O-SULFOTRANSFERASE"/>
    <property type="match status" value="1"/>
</dbReference>
<evidence type="ECO:0000256" key="10">
    <source>
        <dbReference type="SAM" id="MobiDB-lite"/>
    </source>
</evidence>
<feature type="compositionally biased region" description="Acidic residues" evidence="10">
    <location>
        <begin position="249"/>
        <end position="258"/>
    </location>
</feature>
<dbReference type="GO" id="GO:0009247">
    <property type="term" value="P:glycolipid biosynthetic process"/>
    <property type="evidence" value="ECO:0007669"/>
    <property type="project" value="InterPro"/>
</dbReference>
<keyword evidence="4" id="KW-0812">Transmembrane</keyword>
<keyword evidence="12" id="KW-1185">Reference proteome</keyword>
<keyword evidence="7" id="KW-0333">Golgi apparatus</keyword>
<dbReference type="OrthoDB" id="6022313at2759"/>
<dbReference type="Pfam" id="PF06990">
    <property type="entry name" value="Gal-3-0_sulfotr"/>
    <property type="match status" value="1"/>
</dbReference>
<dbReference type="RefSeq" id="XP_066922081.1">
    <property type="nucleotide sequence ID" value="XM_067065980.1"/>
</dbReference>